<proteinExistence type="predicted"/>
<dbReference type="RefSeq" id="WP_007502313.1">
    <property type="nucleotide sequence ID" value="NZ_AGBF01000180.1"/>
</dbReference>
<feature type="non-terminal residue" evidence="2">
    <location>
        <position position="104"/>
    </location>
</feature>
<keyword evidence="3" id="KW-1185">Reference proteome</keyword>
<name>G2GKL9_9ACTN</name>
<evidence type="ECO:0000256" key="1">
    <source>
        <dbReference type="SAM" id="MobiDB-lite"/>
    </source>
</evidence>
<feature type="compositionally biased region" description="Basic and acidic residues" evidence="1">
    <location>
        <begin position="9"/>
        <end position="21"/>
    </location>
</feature>
<evidence type="ECO:0000313" key="2">
    <source>
        <dbReference type="EMBL" id="EGX55939.1"/>
    </source>
</evidence>
<sequence length="104" mass="10509">MQDLGGDTDPARWGELIREETAAAEADPGPARVLLARLGGERSLLVVVTEDALSPAAVLRWLLTDGAPFPGADPPPRTAGAPGARAAGSVPGLPDRGGRASGYA</sequence>
<feature type="compositionally biased region" description="Low complexity" evidence="1">
    <location>
        <begin position="78"/>
        <end position="92"/>
    </location>
</feature>
<dbReference type="AlphaFoldDB" id="G2GKL9"/>
<evidence type="ECO:0000313" key="3">
    <source>
        <dbReference type="Proteomes" id="UP000004217"/>
    </source>
</evidence>
<organism evidence="2 3">
    <name type="scientific">Streptomyces zinciresistens K42</name>
    <dbReference type="NCBI Taxonomy" id="700597"/>
    <lineage>
        <taxon>Bacteria</taxon>
        <taxon>Bacillati</taxon>
        <taxon>Actinomycetota</taxon>
        <taxon>Actinomycetes</taxon>
        <taxon>Kitasatosporales</taxon>
        <taxon>Streptomycetaceae</taxon>
        <taxon>Streptomyces</taxon>
    </lineage>
</organism>
<gene>
    <name evidence="2" type="ORF">SZN_30312</name>
</gene>
<comment type="caution">
    <text evidence="2">The sequence shown here is derived from an EMBL/GenBank/DDBJ whole genome shotgun (WGS) entry which is preliminary data.</text>
</comment>
<feature type="region of interest" description="Disordered" evidence="1">
    <location>
        <begin position="1"/>
        <end position="29"/>
    </location>
</feature>
<reference evidence="2 3" key="1">
    <citation type="submission" date="2011-08" db="EMBL/GenBank/DDBJ databases">
        <authorList>
            <person name="Lin Y."/>
            <person name="Hao X."/>
            <person name="Johnstone L."/>
            <person name="Miller S.J."/>
            <person name="Wei G."/>
            <person name="Rensing C."/>
        </authorList>
    </citation>
    <scope>NUCLEOTIDE SEQUENCE [LARGE SCALE GENOMIC DNA]</scope>
    <source>
        <strain evidence="2 3">K42</strain>
    </source>
</reference>
<dbReference type="EMBL" id="AGBF01000180">
    <property type="protein sequence ID" value="EGX55939.1"/>
    <property type="molecule type" value="Genomic_DNA"/>
</dbReference>
<feature type="region of interest" description="Disordered" evidence="1">
    <location>
        <begin position="65"/>
        <end position="104"/>
    </location>
</feature>
<accession>G2GKL9</accession>
<protein>
    <submittedName>
        <fullName evidence="2">Uncharacterized protein</fullName>
    </submittedName>
</protein>
<dbReference type="Proteomes" id="UP000004217">
    <property type="component" value="Unassembled WGS sequence"/>
</dbReference>